<proteinExistence type="predicted"/>
<evidence type="ECO:0000313" key="2">
    <source>
        <dbReference type="Proteomes" id="UP000195514"/>
    </source>
</evidence>
<dbReference type="KEGG" id="abat:CFX1CAM_1648"/>
<gene>
    <name evidence="1" type="ORF">CFX1CAM_1648</name>
</gene>
<organism evidence="1 2">
    <name type="scientific">Candidatus Brevifilum fermentans</name>
    <dbReference type="NCBI Taxonomy" id="1986204"/>
    <lineage>
        <taxon>Bacteria</taxon>
        <taxon>Bacillati</taxon>
        <taxon>Chloroflexota</taxon>
        <taxon>Anaerolineae</taxon>
        <taxon>Anaerolineales</taxon>
        <taxon>Anaerolineaceae</taxon>
        <taxon>Candidatus Brevifilum</taxon>
    </lineage>
</organism>
<dbReference type="EMBL" id="LT859958">
    <property type="protein sequence ID" value="SMX54713.1"/>
    <property type="molecule type" value="Genomic_DNA"/>
</dbReference>
<keyword evidence="2" id="KW-1185">Reference proteome</keyword>
<accession>A0A1Y6K4Y6</accession>
<reference evidence="2" key="1">
    <citation type="submission" date="2017-05" db="EMBL/GenBank/DDBJ databases">
        <authorList>
            <person name="Kirkegaard R."/>
            <person name="Mcilroy J S."/>
        </authorList>
    </citation>
    <scope>NUCLEOTIDE SEQUENCE [LARGE SCALE GENOMIC DNA]</scope>
</reference>
<dbReference type="AlphaFoldDB" id="A0A1Y6K4Y6"/>
<protein>
    <submittedName>
        <fullName evidence="1">Uncharacterized protein</fullName>
    </submittedName>
</protein>
<sequence>MNPTNQNPSSEDLPSRPVLNSSEVINQVIESGEQLMASIQDLIEWTDYDVSQITDYLKRIGKFLAAVIEAHPITYTVEALTHKLELDEPTLRRLLRDVGVEIDPAVSNPDETVTEDDIIALLADRAGSPVGDRLMDLLRGDGPYVTWW</sequence>
<dbReference type="Proteomes" id="UP000195514">
    <property type="component" value="Chromosome I"/>
</dbReference>
<evidence type="ECO:0000313" key="1">
    <source>
        <dbReference type="EMBL" id="SMX54713.1"/>
    </source>
</evidence>
<name>A0A1Y6K4Y6_9CHLR</name>
<dbReference type="RefSeq" id="WP_087862539.1">
    <property type="nucleotide sequence ID" value="NZ_LT859958.1"/>
</dbReference>